<feature type="compositionally biased region" description="Basic and acidic residues" evidence="1">
    <location>
        <begin position="58"/>
        <end position="67"/>
    </location>
</feature>
<reference evidence="2" key="1">
    <citation type="submission" date="2023-07" db="EMBL/GenBank/DDBJ databases">
        <authorList>
            <consortium name="CYATHOMIX"/>
        </authorList>
    </citation>
    <scope>NUCLEOTIDE SEQUENCE</scope>
    <source>
        <strain evidence="2">N/A</strain>
    </source>
</reference>
<gene>
    <name evidence="2" type="ORF">CYNAS_LOCUS11779</name>
</gene>
<evidence type="ECO:0000256" key="1">
    <source>
        <dbReference type="SAM" id="MobiDB-lite"/>
    </source>
</evidence>
<dbReference type="EMBL" id="CATQJL010000223">
    <property type="protein sequence ID" value="CAJ0599796.1"/>
    <property type="molecule type" value="Genomic_DNA"/>
</dbReference>
<proteinExistence type="predicted"/>
<evidence type="ECO:0000313" key="3">
    <source>
        <dbReference type="Proteomes" id="UP001176961"/>
    </source>
</evidence>
<accession>A0AA36M6E4</accession>
<organism evidence="2 3">
    <name type="scientific">Cylicocyclus nassatus</name>
    <name type="common">Nematode worm</name>
    <dbReference type="NCBI Taxonomy" id="53992"/>
    <lineage>
        <taxon>Eukaryota</taxon>
        <taxon>Metazoa</taxon>
        <taxon>Ecdysozoa</taxon>
        <taxon>Nematoda</taxon>
        <taxon>Chromadorea</taxon>
        <taxon>Rhabditida</taxon>
        <taxon>Rhabditina</taxon>
        <taxon>Rhabditomorpha</taxon>
        <taxon>Strongyloidea</taxon>
        <taxon>Strongylidae</taxon>
        <taxon>Cylicocyclus</taxon>
    </lineage>
</organism>
<dbReference type="Proteomes" id="UP001176961">
    <property type="component" value="Unassembled WGS sequence"/>
</dbReference>
<sequence>MLLPTDMSKDFSGFPSCGKSGELLFQRQSGVHPSIQISLRREAVSQRGESQSLNLPGAREEAKKRSEGSAAQHQYFSNILLATRMSQA</sequence>
<feature type="region of interest" description="Disordered" evidence="1">
    <location>
        <begin position="42"/>
        <end position="71"/>
    </location>
</feature>
<keyword evidence="3" id="KW-1185">Reference proteome</keyword>
<protein>
    <submittedName>
        <fullName evidence="2">Uncharacterized protein</fullName>
    </submittedName>
</protein>
<dbReference type="AlphaFoldDB" id="A0AA36M6E4"/>
<comment type="caution">
    <text evidence="2">The sequence shown here is derived from an EMBL/GenBank/DDBJ whole genome shotgun (WGS) entry which is preliminary data.</text>
</comment>
<evidence type="ECO:0000313" key="2">
    <source>
        <dbReference type="EMBL" id="CAJ0599796.1"/>
    </source>
</evidence>
<name>A0AA36M6E4_CYLNA</name>